<evidence type="ECO:0000313" key="7">
    <source>
        <dbReference type="EMBL" id="ADL08107.1"/>
    </source>
</evidence>
<sequence length="145" mass="16095">MRILGLDVGNKRIGVAVSDELGITAQGVGVIERGDVKRDIERISEIVKRYQVKKVIIGLPLNMNGTLGPQGQLVKDFGEKLRHSLNLDVEYWDERLSTVTAEKVLIDADISRRKRKGVIDKLSAIVILQSFLDSRSNIDTGSKLL</sequence>
<dbReference type="AlphaFoldDB" id="D9RXN3"/>
<evidence type="ECO:0000256" key="4">
    <source>
        <dbReference type="ARBA" id="ARBA00022801"/>
    </source>
</evidence>
<comment type="similarity">
    <text evidence="5">Belongs to the YqgF HJR family.</text>
</comment>
<evidence type="ECO:0000256" key="1">
    <source>
        <dbReference type="ARBA" id="ARBA00022490"/>
    </source>
</evidence>
<dbReference type="EMBL" id="CP002131">
    <property type="protein sequence ID" value="ADL08107.1"/>
    <property type="molecule type" value="Genomic_DNA"/>
</dbReference>
<dbReference type="InterPro" id="IPR012337">
    <property type="entry name" value="RNaseH-like_sf"/>
</dbReference>
<evidence type="ECO:0000256" key="3">
    <source>
        <dbReference type="ARBA" id="ARBA00022722"/>
    </source>
</evidence>
<organism evidence="7 8">
    <name type="scientific">Thermosediminibacter oceani (strain ATCC BAA-1034 / DSM 16646 / JW/IW-1228P)</name>
    <dbReference type="NCBI Taxonomy" id="555079"/>
    <lineage>
        <taxon>Bacteria</taxon>
        <taxon>Bacillati</taxon>
        <taxon>Bacillota</taxon>
        <taxon>Clostridia</taxon>
        <taxon>Thermosediminibacterales</taxon>
        <taxon>Thermosediminibacteraceae</taxon>
        <taxon>Thermosediminibacter</taxon>
    </lineage>
</organism>
<dbReference type="InterPro" id="IPR006641">
    <property type="entry name" value="YqgF/RNaseH-like_dom"/>
</dbReference>
<dbReference type="PANTHER" id="PTHR33317:SF4">
    <property type="entry name" value="POLYNUCLEOTIDYL TRANSFERASE, RIBONUCLEASE H-LIKE SUPERFAMILY PROTEIN"/>
    <property type="match status" value="1"/>
</dbReference>
<dbReference type="eggNOG" id="COG0816">
    <property type="taxonomic scope" value="Bacteria"/>
</dbReference>
<dbReference type="GO" id="GO:0000967">
    <property type="term" value="P:rRNA 5'-end processing"/>
    <property type="evidence" value="ECO:0007669"/>
    <property type="project" value="UniProtKB-UniRule"/>
</dbReference>
<comment type="function">
    <text evidence="5">Could be a nuclease involved in processing of the 5'-end of pre-16S rRNA.</text>
</comment>
<dbReference type="SUPFAM" id="SSF53098">
    <property type="entry name" value="Ribonuclease H-like"/>
    <property type="match status" value="1"/>
</dbReference>
<name>D9RXN3_THEOJ</name>
<dbReference type="PANTHER" id="PTHR33317">
    <property type="entry name" value="POLYNUCLEOTIDYL TRANSFERASE, RIBONUCLEASE H-LIKE SUPERFAMILY PROTEIN"/>
    <property type="match status" value="1"/>
</dbReference>
<keyword evidence="2 5" id="KW-0690">Ribosome biogenesis</keyword>
<dbReference type="HOGENOM" id="CLU_098240_2_0_9"/>
<dbReference type="CDD" id="cd16964">
    <property type="entry name" value="YqgF"/>
    <property type="match status" value="1"/>
</dbReference>
<reference evidence="7 8" key="1">
    <citation type="journal article" date="2010" name="Stand. Genomic Sci.">
        <title>Complete genome sequence of Thermosediminibacter oceani type strain (JW/IW-1228P).</title>
        <authorList>
            <person name="Pitluck S."/>
            <person name="Yasawong M."/>
            <person name="Munk C."/>
            <person name="Nolan M."/>
            <person name="Lapidus A."/>
            <person name="Lucas S."/>
            <person name="Glavina Del Rio T."/>
            <person name="Tice H."/>
            <person name="Cheng J.F."/>
            <person name="Bruce D."/>
            <person name="Detter C."/>
            <person name="Tapia R."/>
            <person name="Han C."/>
            <person name="Goodwin L."/>
            <person name="Liolios K."/>
            <person name="Ivanova N."/>
            <person name="Mavromatis K."/>
            <person name="Mikhailova N."/>
            <person name="Pati A."/>
            <person name="Chen A."/>
            <person name="Palaniappan K."/>
            <person name="Land M."/>
            <person name="Hauser L."/>
            <person name="Chang Y.J."/>
            <person name="Jeffries C.D."/>
            <person name="Rohde M."/>
            <person name="Spring S."/>
            <person name="Sikorski J."/>
            <person name="Goker M."/>
            <person name="Woyke T."/>
            <person name="Bristow J."/>
            <person name="Eisen J.A."/>
            <person name="Markowitz V."/>
            <person name="Hugenholtz P."/>
            <person name="Kyrpides N.C."/>
            <person name="Klenk H.P."/>
        </authorList>
    </citation>
    <scope>NUCLEOTIDE SEQUENCE [LARGE SCALE GENOMIC DNA]</scope>
    <source>
        <strain evidence="8">ATCC BAA-1034 / DSM 16646 / JW/IW-1228P</strain>
    </source>
</reference>
<dbReference type="Proteomes" id="UP000000272">
    <property type="component" value="Chromosome"/>
</dbReference>
<evidence type="ECO:0000256" key="5">
    <source>
        <dbReference type="HAMAP-Rule" id="MF_00651"/>
    </source>
</evidence>
<comment type="subcellular location">
    <subcellularLocation>
        <location evidence="5">Cytoplasm</location>
    </subcellularLocation>
</comment>
<dbReference type="STRING" id="555079.Toce_1352"/>
<dbReference type="Gene3D" id="3.30.420.140">
    <property type="entry name" value="YqgF/RNase H-like domain"/>
    <property type="match status" value="1"/>
</dbReference>
<dbReference type="EC" id="3.1.-.-" evidence="5"/>
<dbReference type="Pfam" id="PF03652">
    <property type="entry name" value="RuvX"/>
    <property type="match status" value="1"/>
</dbReference>
<keyword evidence="1 5" id="KW-0963">Cytoplasm</keyword>
<dbReference type="OrthoDB" id="9796140at2"/>
<evidence type="ECO:0000313" key="8">
    <source>
        <dbReference type="Proteomes" id="UP000000272"/>
    </source>
</evidence>
<dbReference type="InterPro" id="IPR037027">
    <property type="entry name" value="YqgF/RNaseH-like_dom_sf"/>
</dbReference>
<feature type="domain" description="YqgF/RNase H-like" evidence="6">
    <location>
        <begin position="1"/>
        <end position="101"/>
    </location>
</feature>
<dbReference type="RefSeq" id="WP_013276140.1">
    <property type="nucleotide sequence ID" value="NC_014377.1"/>
</dbReference>
<dbReference type="GO" id="GO:0004518">
    <property type="term" value="F:nuclease activity"/>
    <property type="evidence" value="ECO:0007669"/>
    <property type="project" value="UniProtKB-KW"/>
</dbReference>
<dbReference type="InterPro" id="IPR005227">
    <property type="entry name" value="YqgF"/>
</dbReference>
<dbReference type="GO" id="GO:0005829">
    <property type="term" value="C:cytosol"/>
    <property type="evidence" value="ECO:0007669"/>
    <property type="project" value="TreeGrafter"/>
</dbReference>
<proteinExistence type="inferred from homology"/>
<accession>D9RXN3</accession>
<dbReference type="SMART" id="SM00732">
    <property type="entry name" value="YqgFc"/>
    <property type="match status" value="1"/>
</dbReference>
<keyword evidence="8" id="KW-1185">Reference proteome</keyword>
<keyword evidence="3 5" id="KW-0540">Nuclease</keyword>
<dbReference type="NCBIfam" id="TIGR00250">
    <property type="entry name" value="RNAse_H_YqgF"/>
    <property type="match status" value="1"/>
</dbReference>
<gene>
    <name evidence="7" type="ordered locus">Toce_1352</name>
</gene>
<evidence type="ECO:0000259" key="6">
    <source>
        <dbReference type="SMART" id="SM00732"/>
    </source>
</evidence>
<keyword evidence="4 5" id="KW-0378">Hydrolase</keyword>
<dbReference type="HAMAP" id="MF_00651">
    <property type="entry name" value="Nuclease_YqgF"/>
    <property type="match status" value="1"/>
</dbReference>
<evidence type="ECO:0000256" key="2">
    <source>
        <dbReference type="ARBA" id="ARBA00022517"/>
    </source>
</evidence>
<dbReference type="KEGG" id="toc:Toce_1352"/>
<protein>
    <recommendedName>
        <fullName evidence="5">Putative pre-16S rRNA nuclease</fullName>
        <ecNumber evidence="5">3.1.-.-</ecNumber>
    </recommendedName>
</protein>
<dbReference type="GO" id="GO:0016788">
    <property type="term" value="F:hydrolase activity, acting on ester bonds"/>
    <property type="evidence" value="ECO:0007669"/>
    <property type="project" value="UniProtKB-UniRule"/>
</dbReference>